<evidence type="ECO:0000256" key="2">
    <source>
        <dbReference type="ARBA" id="ARBA00022448"/>
    </source>
</evidence>
<dbReference type="RefSeq" id="WP_015954271.1">
    <property type="nucleotide sequence ID" value="NC_011729.1"/>
</dbReference>
<dbReference type="Gene3D" id="3.40.190.10">
    <property type="entry name" value="Periplasmic binding protein-like II"/>
    <property type="match status" value="2"/>
</dbReference>
<evidence type="ECO:0000256" key="1">
    <source>
        <dbReference type="ARBA" id="ARBA00008520"/>
    </source>
</evidence>
<dbReference type="STRING" id="65393.PCC7424_2244"/>
<dbReference type="SUPFAM" id="SSF53850">
    <property type="entry name" value="Periplasmic binding protein-like II"/>
    <property type="match status" value="1"/>
</dbReference>
<keyword evidence="2" id="KW-0813">Transport</keyword>
<dbReference type="OrthoDB" id="9808332at2"/>
<accession>B7KHH1</accession>
<dbReference type="HOGENOM" id="CLU_031285_9_1_3"/>
<keyword evidence="5" id="KW-1185">Reference proteome</keyword>
<protein>
    <submittedName>
        <fullName evidence="4">Extracellular solute-binding protein family 1</fullName>
    </submittedName>
</protein>
<name>B7KHH1_GLOC7</name>
<dbReference type="KEGG" id="cyc:PCC7424_2244"/>
<evidence type="ECO:0000313" key="4">
    <source>
        <dbReference type="EMBL" id="ACK70666.1"/>
    </source>
</evidence>
<dbReference type="EMBL" id="CP001291">
    <property type="protein sequence ID" value="ACK70666.1"/>
    <property type="molecule type" value="Genomic_DNA"/>
</dbReference>
<keyword evidence="3" id="KW-0732">Signal</keyword>
<evidence type="ECO:0000313" key="5">
    <source>
        <dbReference type="Proteomes" id="UP000002384"/>
    </source>
</evidence>
<dbReference type="InterPro" id="IPR006059">
    <property type="entry name" value="SBP"/>
</dbReference>
<proteinExistence type="inferred from homology"/>
<dbReference type="eggNOG" id="COG1653">
    <property type="taxonomic scope" value="Bacteria"/>
</dbReference>
<dbReference type="PANTHER" id="PTHR43649">
    <property type="entry name" value="ARABINOSE-BINDING PROTEIN-RELATED"/>
    <property type="match status" value="1"/>
</dbReference>
<evidence type="ECO:0000256" key="3">
    <source>
        <dbReference type="ARBA" id="ARBA00022729"/>
    </source>
</evidence>
<dbReference type="Pfam" id="PF01547">
    <property type="entry name" value="SBP_bac_1"/>
    <property type="match status" value="1"/>
</dbReference>
<gene>
    <name evidence="4" type="ordered locus">PCC7424_2244</name>
</gene>
<sequence>MSFQKKLNRFILERFKPKFLYLGLLFLAIWSITSHVLGATGLASEPVTVTVLMQAPEAREWQSTLSEFEKKYPKINLKIVEGPNQSNQIEDLYTSSFLLGNSPYDLVFLDTVWTYKFAAAGWLRNISERISEPELAQFLSTEIEAGQYQGNLYRIPLRSDVGMLYYRSDLLAQGGYNPPETFAELMEIAQTLQKKGLADLGYLWQGKQYEGLSAMFVEILEGYGGFWVAPDTLEVGLDQPEAIRAVQFLRSTIEEGVSPPGVTTYTEDETRLLFQNGRGLFLRNWPYVYGFASQDNSPIQGKFGIKPMVHASGYQSGACQGGWGLGIASTSKHPLEAWKVIEFFSSKDVQRQFILATGKVPSRTALFNDPAIVAKYPHYPELLKVLNQAVLRPPIPQYAQTSDILQRYLSAALTGKISPEEAMTSAAAETRRLLGKTAQN</sequence>
<dbReference type="Proteomes" id="UP000002384">
    <property type="component" value="Chromosome"/>
</dbReference>
<reference evidence="5" key="1">
    <citation type="journal article" date="2011" name="MBio">
        <title>Novel metabolic attributes of the genus Cyanothece, comprising a group of unicellular nitrogen-fixing Cyanobacteria.</title>
        <authorList>
            <person name="Bandyopadhyay A."/>
            <person name="Elvitigala T."/>
            <person name="Welsh E."/>
            <person name="Stockel J."/>
            <person name="Liberton M."/>
            <person name="Min H."/>
            <person name="Sherman L.A."/>
            <person name="Pakrasi H.B."/>
        </authorList>
    </citation>
    <scope>NUCLEOTIDE SEQUENCE [LARGE SCALE GENOMIC DNA]</scope>
    <source>
        <strain evidence="5">PCC 7424</strain>
    </source>
</reference>
<dbReference type="CDD" id="cd14750">
    <property type="entry name" value="PBP2_TMBP"/>
    <property type="match status" value="1"/>
</dbReference>
<organism evidence="4 5">
    <name type="scientific">Gloeothece citriformis (strain PCC 7424)</name>
    <name type="common">Cyanothece sp. (strain PCC 7424)</name>
    <dbReference type="NCBI Taxonomy" id="65393"/>
    <lineage>
        <taxon>Bacteria</taxon>
        <taxon>Bacillati</taxon>
        <taxon>Cyanobacteriota</taxon>
        <taxon>Cyanophyceae</taxon>
        <taxon>Oscillatoriophycideae</taxon>
        <taxon>Chroococcales</taxon>
        <taxon>Aphanothecaceae</taxon>
        <taxon>Gloeothece</taxon>
        <taxon>Gloeothece citriformis</taxon>
    </lineage>
</organism>
<dbReference type="AlphaFoldDB" id="B7KHH1"/>
<dbReference type="PANTHER" id="PTHR43649:SF34">
    <property type="entry name" value="ABC TRANSPORTER PERIPLASMIC-BINDING PROTEIN YCJN-RELATED"/>
    <property type="match status" value="1"/>
</dbReference>
<comment type="similarity">
    <text evidence="1">Belongs to the bacterial solute-binding protein 1 family.</text>
</comment>
<dbReference type="InterPro" id="IPR050490">
    <property type="entry name" value="Bact_solute-bd_prot1"/>
</dbReference>